<feature type="region of interest" description="Disordered" evidence="1">
    <location>
        <begin position="185"/>
        <end position="255"/>
    </location>
</feature>
<dbReference type="HOGENOM" id="CLU_1090204_0_0_1"/>
<dbReference type="VEuPathDB" id="FungiDB:MELLADRAFT_88351"/>
<protein>
    <recommendedName>
        <fullName evidence="4">TFIIS N-terminal domain-containing protein</fullName>
    </recommendedName>
</protein>
<evidence type="ECO:0000256" key="1">
    <source>
        <dbReference type="SAM" id="MobiDB-lite"/>
    </source>
</evidence>
<sequence>MGDWSTVPPEGRLEILSAINASADGDLFKSLASQKTWIVILEACSTFSTKDVILKNTLLLSLLKMFRRIPITLEILKNYTFATKVMQINKNSTSHRFSDNANVLAGKLVHEWRQMVKLEKTRVDKITNELSTRPKIPHKPTRYLTFPVQIHKPAINSNTSMSTTMKNLTPRVSRRTIDTLETPRSFVLSKFNPQRPPTPKDTPSKATQSPHRVRGKPSLKASLKDMNTRLLSSSLQDPGKERKVKQARFASDEGF</sequence>
<accession>F4RRE6</accession>
<dbReference type="SUPFAM" id="SSF47676">
    <property type="entry name" value="Conserved domain common to transcription factors TFIIS, elongin A, CRSP70"/>
    <property type="match status" value="1"/>
</dbReference>
<dbReference type="InParanoid" id="F4RRE6"/>
<dbReference type="KEGG" id="mlr:MELLADRAFT_88351"/>
<keyword evidence="3" id="KW-1185">Reference proteome</keyword>
<gene>
    <name evidence="2" type="ORF">MELLADRAFT_88351</name>
</gene>
<dbReference type="GeneID" id="18934848"/>
<dbReference type="OrthoDB" id="10500867at2759"/>
<evidence type="ECO:0000313" key="2">
    <source>
        <dbReference type="EMBL" id="EGG04924.1"/>
    </source>
</evidence>
<dbReference type="Proteomes" id="UP000001072">
    <property type="component" value="Unassembled WGS sequence"/>
</dbReference>
<reference evidence="3" key="1">
    <citation type="journal article" date="2011" name="Proc. Natl. Acad. Sci. U.S.A.">
        <title>Obligate biotrophy features unraveled by the genomic analysis of rust fungi.</title>
        <authorList>
            <person name="Duplessis S."/>
            <person name="Cuomo C.A."/>
            <person name="Lin Y.-C."/>
            <person name="Aerts A."/>
            <person name="Tisserant E."/>
            <person name="Veneault-Fourrey C."/>
            <person name="Joly D.L."/>
            <person name="Hacquard S."/>
            <person name="Amselem J."/>
            <person name="Cantarel B.L."/>
            <person name="Chiu R."/>
            <person name="Coutinho P.M."/>
            <person name="Feau N."/>
            <person name="Field M."/>
            <person name="Frey P."/>
            <person name="Gelhaye E."/>
            <person name="Goldberg J."/>
            <person name="Grabherr M.G."/>
            <person name="Kodira C.D."/>
            <person name="Kohler A."/>
            <person name="Kuees U."/>
            <person name="Lindquist E.A."/>
            <person name="Lucas S.M."/>
            <person name="Mago R."/>
            <person name="Mauceli E."/>
            <person name="Morin E."/>
            <person name="Murat C."/>
            <person name="Pangilinan J.L."/>
            <person name="Park R."/>
            <person name="Pearson M."/>
            <person name="Quesneville H."/>
            <person name="Rouhier N."/>
            <person name="Sakthikumar S."/>
            <person name="Salamov A.A."/>
            <person name="Schmutz J."/>
            <person name="Selles B."/>
            <person name="Shapiro H."/>
            <person name="Tanguay P."/>
            <person name="Tuskan G.A."/>
            <person name="Henrissat B."/>
            <person name="Van de Peer Y."/>
            <person name="Rouze P."/>
            <person name="Ellis J.G."/>
            <person name="Dodds P.N."/>
            <person name="Schein J.E."/>
            <person name="Zhong S."/>
            <person name="Hamelin R.C."/>
            <person name="Grigoriev I.V."/>
            <person name="Szabo L.J."/>
            <person name="Martin F."/>
        </authorList>
    </citation>
    <scope>NUCLEOTIDE SEQUENCE [LARGE SCALE GENOMIC DNA]</scope>
    <source>
        <strain evidence="3">98AG31 / pathotype 3-4-7</strain>
    </source>
</reference>
<name>F4RRE6_MELLP</name>
<organism evidence="3">
    <name type="scientific">Melampsora larici-populina (strain 98AG31 / pathotype 3-4-7)</name>
    <name type="common">Poplar leaf rust fungus</name>
    <dbReference type="NCBI Taxonomy" id="747676"/>
    <lineage>
        <taxon>Eukaryota</taxon>
        <taxon>Fungi</taxon>
        <taxon>Dikarya</taxon>
        <taxon>Basidiomycota</taxon>
        <taxon>Pucciniomycotina</taxon>
        <taxon>Pucciniomycetes</taxon>
        <taxon>Pucciniales</taxon>
        <taxon>Melampsoraceae</taxon>
        <taxon>Melampsora</taxon>
    </lineage>
</organism>
<proteinExistence type="predicted"/>
<dbReference type="EMBL" id="GL883115">
    <property type="protein sequence ID" value="EGG04924.1"/>
    <property type="molecule type" value="Genomic_DNA"/>
</dbReference>
<dbReference type="RefSeq" id="XP_007411677.1">
    <property type="nucleotide sequence ID" value="XM_007411615.1"/>
</dbReference>
<evidence type="ECO:0000313" key="3">
    <source>
        <dbReference type="Proteomes" id="UP000001072"/>
    </source>
</evidence>
<evidence type="ECO:0008006" key="4">
    <source>
        <dbReference type="Google" id="ProtNLM"/>
    </source>
</evidence>
<dbReference type="InterPro" id="IPR035441">
    <property type="entry name" value="TFIIS/LEDGF_dom_sf"/>
</dbReference>
<dbReference type="AlphaFoldDB" id="F4RRE6"/>